<evidence type="ECO:0000313" key="1">
    <source>
        <dbReference type="EMBL" id="KKU13394.1"/>
    </source>
</evidence>
<protein>
    <submittedName>
        <fullName evidence="1">Uncharacterized protein</fullName>
    </submittedName>
</protein>
<evidence type="ECO:0000313" key="2">
    <source>
        <dbReference type="Proteomes" id="UP000034911"/>
    </source>
</evidence>
<organism evidence="1 2">
    <name type="scientific">Candidatus Magasanikbacteria bacterium GW2011_GWC2_45_8</name>
    <dbReference type="NCBI Taxonomy" id="1619050"/>
    <lineage>
        <taxon>Bacteria</taxon>
        <taxon>Candidatus Magasanikiibacteriota</taxon>
    </lineage>
</organism>
<accession>A0A0G1MYS2</accession>
<dbReference type="AlphaFoldDB" id="A0A0G1MYS2"/>
<sequence length="175" mass="19322">MFIVFFHKNQTRGKIFFSHEKETVMSLGVQMPASIAYASRRASEVDPKWGFKPLPKIYTLTNSERDRIHEVGVISASVFKKTRDLVVSALRGDPALAWLAKAVLASVQPEFRSFASEVMIASESCLPKNFRSDLLGDGTIAELQCPGSGWGYLIALENAYGISPENSQVSGTYRS</sequence>
<dbReference type="Proteomes" id="UP000034911">
    <property type="component" value="Unassembled WGS sequence"/>
</dbReference>
<reference evidence="1 2" key="1">
    <citation type="journal article" date="2015" name="Nature">
        <title>rRNA introns, odd ribosomes, and small enigmatic genomes across a large radiation of phyla.</title>
        <authorList>
            <person name="Brown C.T."/>
            <person name="Hug L.A."/>
            <person name="Thomas B.C."/>
            <person name="Sharon I."/>
            <person name="Castelle C.J."/>
            <person name="Singh A."/>
            <person name="Wilkins M.J."/>
            <person name="Williams K.H."/>
            <person name="Banfield J.F."/>
        </authorList>
    </citation>
    <scope>NUCLEOTIDE SEQUENCE [LARGE SCALE GENOMIC DNA]</scope>
</reference>
<dbReference type="EMBL" id="LCLH01000023">
    <property type="protein sequence ID" value="KKU13394.1"/>
    <property type="molecule type" value="Genomic_DNA"/>
</dbReference>
<feature type="non-terminal residue" evidence="1">
    <location>
        <position position="175"/>
    </location>
</feature>
<name>A0A0G1MYS2_9BACT</name>
<comment type="caution">
    <text evidence="1">The sequence shown here is derived from an EMBL/GenBank/DDBJ whole genome shotgun (WGS) entry which is preliminary data.</text>
</comment>
<proteinExistence type="predicted"/>
<gene>
    <name evidence="1" type="ORF">UX20_C0023G0019</name>
</gene>